<proteinExistence type="predicted"/>
<evidence type="ECO:0000259" key="1">
    <source>
        <dbReference type="Pfam" id="PF05183"/>
    </source>
</evidence>
<dbReference type="Pfam" id="PF05183">
    <property type="entry name" value="RdRP"/>
    <property type="match status" value="1"/>
</dbReference>
<protein>
    <submittedName>
        <fullName evidence="2">RNA dependent RNA polymerase</fullName>
    </submittedName>
</protein>
<reference evidence="2" key="1">
    <citation type="journal article" date="2021" name="Proc. Natl. Acad. Sci. U.S.A.">
        <title>A Catalog of Tens of Thousands of Viruses from Human Metagenomes Reveals Hidden Associations with Chronic Diseases.</title>
        <authorList>
            <person name="Tisza M.J."/>
            <person name="Buck C.B."/>
        </authorList>
    </citation>
    <scope>NUCLEOTIDE SEQUENCE</scope>
    <source>
        <strain evidence="2">Ct73V17</strain>
    </source>
</reference>
<dbReference type="EMBL" id="BK014835">
    <property type="protein sequence ID" value="DAD77852.1"/>
    <property type="molecule type" value="Genomic_DNA"/>
</dbReference>
<name>A0A8S5M6L8_9CAUD</name>
<organism evidence="2">
    <name type="scientific">Siphoviridae sp. ct73V17</name>
    <dbReference type="NCBI Taxonomy" id="2826302"/>
    <lineage>
        <taxon>Viruses</taxon>
        <taxon>Duplodnaviria</taxon>
        <taxon>Heunggongvirae</taxon>
        <taxon>Uroviricota</taxon>
        <taxon>Caudoviricetes</taxon>
    </lineage>
</organism>
<accession>A0A8S5M6L8</accession>
<evidence type="ECO:0000313" key="2">
    <source>
        <dbReference type="EMBL" id="DAD77852.1"/>
    </source>
</evidence>
<feature type="domain" description="RDRP core" evidence="1">
    <location>
        <begin position="113"/>
        <end position="475"/>
    </location>
</feature>
<sequence length="531" mass="62500">MSLNKQIFLYSISTDDFYNSEEQFFHKRLLRLYIAKNKNKSEWRKKWINKLIKQEKRKLTCLLDAKKNSDIVRELNIKSLKEKNIISLFESSLTRTMNITTNSLTKDLFIVDVYFFQVFKNLVKNGFLYNNEKYIFLTASAGQIRTKKSVFIKEKIYNKISLTLMCGLTIKKINEKGGINPNKFLSYLALSNSATDPWNDFDIDKSIVVEDFETNVQGEVDYIDSKTYKITRQEKEVKISHTDGCGIMLNGPTRMIRAPFIKGLLITFPFDKFIKEKCKNGTCIIKDIYGKEYDILADGIEYIFTKSQFKLYKYYSSWQEYKDNFKKYNCEVCYCNIEENYIPKSRINYQMLQTLTDITSNEINYLIKNTIKEINSIGNDFQTSMRLLGATKNNINPSWFQQALILYPELIRDPYCRDILKQTKISLVKQAKAGRLRVNGGYYFVSPDLYAFCEWLFLGIKNPKGILQKGEVYCKDFKDNKKLACLRSPHLYREWPIRINNKNTEIEYWFGNTKCIYTSCHDLISKILQFD</sequence>
<dbReference type="GO" id="GO:0003968">
    <property type="term" value="F:RNA-directed RNA polymerase activity"/>
    <property type="evidence" value="ECO:0007669"/>
    <property type="project" value="InterPro"/>
</dbReference>
<dbReference type="InterPro" id="IPR057596">
    <property type="entry name" value="RDRP_core"/>
</dbReference>